<organism evidence="1 2">
    <name type="scientific">Chlamydomonas eustigma</name>
    <dbReference type="NCBI Taxonomy" id="1157962"/>
    <lineage>
        <taxon>Eukaryota</taxon>
        <taxon>Viridiplantae</taxon>
        <taxon>Chlorophyta</taxon>
        <taxon>core chlorophytes</taxon>
        <taxon>Chlorophyceae</taxon>
        <taxon>CS clade</taxon>
        <taxon>Chlamydomonadales</taxon>
        <taxon>Chlamydomonadaceae</taxon>
        <taxon>Chlamydomonas</taxon>
    </lineage>
</organism>
<name>A0A250XG25_9CHLO</name>
<dbReference type="AlphaFoldDB" id="A0A250XG25"/>
<dbReference type="EMBL" id="BEGY01000070">
    <property type="protein sequence ID" value="GAX81740.1"/>
    <property type="molecule type" value="Genomic_DNA"/>
</dbReference>
<dbReference type="OrthoDB" id="10549071at2759"/>
<protein>
    <submittedName>
        <fullName evidence="1">Uncharacterized protein</fullName>
    </submittedName>
</protein>
<dbReference type="Proteomes" id="UP000232323">
    <property type="component" value="Unassembled WGS sequence"/>
</dbReference>
<gene>
    <name evidence="1" type="ORF">CEUSTIGMA_g9168.t1</name>
</gene>
<keyword evidence="2" id="KW-1185">Reference proteome</keyword>
<evidence type="ECO:0000313" key="2">
    <source>
        <dbReference type="Proteomes" id="UP000232323"/>
    </source>
</evidence>
<comment type="caution">
    <text evidence="1">The sequence shown here is derived from an EMBL/GenBank/DDBJ whole genome shotgun (WGS) entry which is preliminary data.</text>
</comment>
<proteinExistence type="predicted"/>
<accession>A0A250XG25</accession>
<sequence>MPLLTLQVDWSGKPLYSMWVSRELGLVRPWEQYGLYMSTGGACTAAYKYFAKARAVFQAAKSTTDVAVREELMALHWLSPAHLSNARVWAARFRIKGISFLSVPVLWVAWRSMDAMLQQKYS</sequence>
<reference evidence="1 2" key="1">
    <citation type="submission" date="2017-08" db="EMBL/GenBank/DDBJ databases">
        <title>Acidophilic green algal genome provides insights into adaptation to an acidic environment.</title>
        <authorList>
            <person name="Hirooka S."/>
            <person name="Hirose Y."/>
            <person name="Kanesaki Y."/>
            <person name="Higuchi S."/>
            <person name="Fujiwara T."/>
            <person name="Onuma R."/>
            <person name="Era A."/>
            <person name="Ohbayashi R."/>
            <person name="Uzuka A."/>
            <person name="Nozaki H."/>
            <person name="Yoshikawa H."/>
            <person name="Miyagishima S.Y."/>
        </authorList>
    </citation>
    <scope>NUCLEOTIDE SEQUENCE [LARGE SCALE GENOMIC DNA]</scope>
    <source>
        <strain evidence="1 2">NIES-2499</strain>
    </source>
</reference>
<evidence type="ECO:0000313" key="1">
    <source>
        <dbReference type="EMBL" id="GAX81740.1"/>
    </source>
</evidence>